<feature type="transmembrane region" description="Helical" evidence="11">
    <location>
        <begin position="85"/>
        <end position="105"/>
    </location>
</feature>
<sequence length="263" mass="30281">MAWDMLLDSQALKPSGGAFTPAPTTAAFRDLLIFEERLKQNAARMKERKVKYQIFLTTLCIFVLWMGYCVVASDDEHVLVRYLRIGLLSIGCMMLFLFFASGLFADKITAANKFVPQANRSLHNFNLHLNMRTLSRTPVWASWLPIWRNTSSMPTGPSRNTTWHQSGPNNIFQQNECRTFHISNSQSIPPARNERGEILLSSRVDTDFREGYERYRNAFERKRREKMEAQKQNQPSYLSSLWPFYHGPASTSTEGKAPRTKTS</sequence>
<reference evidence="13" key="1">
    <citation type="journal article" date="2017" name="Nucleic Acids Res.">
        <title>Proteogenomics produces comprehensive and highly accurate protein-coding gene annotation in a complete genome assembly of Malassezia sympodialis.</title>
        <authorList>
            <person name="Zhu Y."/>
            <person name="Engstroem P.G."/>
            <person name="Tellgren-Roth C."/>
            <person name="Baudo C.D."/>
            <person name="Kennell J.C."/>
            <person name="Sun S."/>
            <person name="Billmyre R.B."/>
            <person name="Schroeder M.S."/>
            <person name="Andersson A."/>
            <person name="Holm T."/>
            <person name="Sigurgeirsson B."/>
            <person name="Wu G."/>
            <person name="Sankaranarayanan S.R."/>
            <person name="Siddharthan R."/>
            <person name="Sanyal K."/>
            <person name="Lundeberg J."/>
            <person name="Nystedt B."/>
            <person name="Boekhout T."/>
            <person name="Dawson T.L. Jr."/>
            <person name="Heitman J."/>
            <person name="Scheynius A."/>
            <person name="Lehtioe J."/>
        </authorList>
    </citation>
    <scope>NUCLEOTIDE SEQUENCE [LARGE SCALE GENOMIC DNA]</scope>
    <source>
        <strain evidence="13">ATCC 42132</strain>
    </source>
</reference>
<dbReference type="PANTHER" id="PTHR20996:SF1">
    <property type="entry name" value="NUCLEAR ENVELOPE PHOSPHATASE-REGULATORY SUBUNIT 1"/>
    <property type="match status" value="1"/>
</dbReference>
<dbReference type="GO" id="GO:0006629">
    <property type="term" value="P:lipid metabolic process"/>
    <property type="evidence" value="ECO:0007669"/>
    <property type="project" value="UniProtKB-KW"/>
</dbReference>
<dbReference type="GO" id="GO:0071595">
    <property type="term" value="C:Nem1-Spo7 phosphatase complex"/>
    <property type="evidence" value="ECO:0007669"/>
    <property type="project" value="InterPro"/>
</dbReference>
<dbReference type="OMA" id="YSERITY"/>
<dbReference type="Proteomes" id="UP000186303">
    <property type="component" value="Chromosome 8"/>
</dbReference>
<evidence type="ECO:0000256" key="1">
    <source>
        <dbReference type="ARBA" id="ARBA00004232"/>
    </source>
</evidence>
<gene>
    <name evidence="12" type="ORF">MSYG_4477</name>
</gene>
<proteinExistence type="inferred from homology"/>
<dbReference type="InterPro" id="IPR019168">
    <property type="entry name" value="NEP1-R1"/>
</dbReference>
<dbReference type="InterPro" id="IPR005605">
    <property type="entry name" value="Spo7"/>
</dbReference>
<evidence type="ECO:0000256" key="10">
    <source>
        <dbReference type="ARBA" id="ARBA00030458"/>
    </source>
</evidence>
<evidence type="ECO:0000313" key="13">
    <source>
        <dbReference type="Proteomes" id="UP000186303"/>
    </source>
</evidence>
<keyword evidence="7" id="KW-0443">Lipid metabolism</keyword>
<evidence type="ECO:0000256" key="4">
    <source>
        <dbReference type="ARBA" id="ARBA00022490"/>
    </source>
</evidence>
<evidence type="ECO:0000313" key="12">
    <source>
        <dbReference type="EMBL" id="SHO80121.1"/>
    </source>
</evidence>
<evidence type="ECO:0000256" key="6">
    <source>
        <dbReference type="ARBA" id="ARBA00022989"/>
    </source>
</evidence>
<evidence type="ECO:0000256" key="8">
    <source>
        <dbReference type="ARBA" id="ARBA00023136"/>
    </source>
</evidence>
<feature type="transmembrane region" description="Helical" evidence="11">
    <location>
        <begin position="54"/>
        <end position="73"/>
    </location>
</feature>
<dbReference type="EMBL" id="LT671828">
    <property type="protein sequence ID" value="SHO80121.1"/>
    <property type="molecule type" value="Genomic_DNA"/>
</dbReference>
<evidence type="ECO:0000256" key="7">
    <source>
        <dbReference type="ARBA" id="ARBA00023098"/>
    </source>
</evidence>
<dbReference type="PANTHER" id="PTHR20996">
    <property type="entry name" value="NUCLEAR ENVELOPE PHOSPHATASE-REGULATORY SUBUNIT 1"/>
    <property type="match status" value="1"/>
</dbReference>
<keyword evidence="9" id="KW-0539">Nucleus</keyword>
<dbReference type="STRING" id="1230383.A0A1M8ACI1"/>
<dbReference type="GO" id="GO:0019888">
    <property type="term" value="F:protein phosphatase regulator activity"/>
    <property type="evidence" value="ECO:0007669"/>
    <property type="project" value="InterPro"/>
</dbReference>
<evidence type="ECO:0000256" key="5">
    <source>
        <dbReference type="ARBA" id="ARBA00022692"/>
    </source>
</evidence>
<organism evidence="12 13">
    <name type="scientific">Malassezia sympodialis (strain ATCC 42132)</name>
    <name type="common">Atopic eczema-associated yeast</name>
    <dbReference type="NCBI Taxonomy" id="1230383"/>
    <lineage>
        <taxon>Eukaryota</taxon>
        <taxon>Fungi</taxon>
        <taxon>Dikarya</taxon>
        <taxon>Basidiomycota</taxon>
        <taxon>Ustilaginomycotina</taxon>
        <taxon>Malasseziomycetes</taxon>
        <taxon>Malasseziales</taxon>
        <taxon>Malasseziaceae</taxon>
        <taxon>Malassezia</taxon>
    </lineage>
</organism>
<keyword evidence="8 11" id="KW-0472">Membrane</keyword>
<keyword evidence="6 11" id="KW-1133">Transmembrane helix</keyword>
<accession>A0A1M8ACI1</accession>
<keyword evidence="5 11" id="KW-0812">Transmembrane</keyword>
<dbReference type="VEuPathDB" id="FungiDB:MSYG_4477"/>
<dbReference type="Pfam" id="PF03907">
    <property type="entry name" value="Spo7"/>
    <property type="match status" value="1"/>
</dbReference>
<evidence type="ECO:0000256" key="9">
    <source>
        <dbReference type="ARBA" id="ARBA00023242"/>
    </source>
</evidence>
<evidence type="ECO:0000256" key="2">
    <source>
        <dbReference type="ARBA" id="ARBA00004496"/>
    </source>
</evidence>
<comment type="subcellular location">
    <subcellularLocation>
        <location evidence="2">Cytoplasm</location>
    </subcellularLocation>
    <subcellularLocation>
        <location evidence="1">Nucleus membrane</location>
        <topology evidence="1">Multi-pass membrane protein</topology>
    </subcellularLocation>
</comment>
<keyword evidence="4" id="KW-0963">Cytoplasm</keyword>
<dbReference type="OrthoDB" id="5599171at2759"/>
<protein>
    <recommendedName>
        <fullName evidence="10">Transmembrane protein 188</fullName>
    </recommendedName>
</protein>
<name>A0A1M8ACI1_MALS4</name>
<dbReference type="GO" id="GO:0005737">
    <property type="term" value="C:cytoplasm"/>
    <property type="evidence" value="ECO:0007669"/>
    <property type="project" value="UniProtKB-SubCell"/>
</dbReference>
<comment type="similarity">
    <text evidence="3">Belongs to the CNEP1R1 family.</text>
</comment>
<dbReference type="GO" id="GO:0031965">
    <property type="term" value="C:nuclear membrane"/>
    <property type="evidence" value="ECO:0007669"/>
    <property type="project" value="UniProtKB-SubCell"/>
</dbReference>
<evidence type="ECO:0000256" key="11">
    <source>
        <dbReference type="SAM" id="Phobius"/>
    </source>
</evidence>
<evidence type="ECO:0000256" key="3">
    <source>
        <dbReference type="ARBA" id="ARBA00010998"/>
    </source>
</evidence>
<keyword evidence="13" id="KW-1185">Reference proteome</keyword>
<dbReference type="AlphaFoldDB" id="A0A1M8ACI1"/>